<dbReference type="AlphaFoldDB" id="A0A382W7P0"/>
<dbReference type="InterPro" id="IPR025250">
    <property type="entry name" value="DUF4199"/>
</dbReference>
<evidence type="ECO:0008006" key="3">
    <source>
        <dbReference type="Google" id="ProtNLM"/>
    </source>
</evidence>
<reference evidence="2" key="1">
    <citation type="submission" date="2018-05" db="EMBL/GenBank/DDBJ databases">
        <authorList>
            <person name="Lanie J.A."/>
            <person name="Ng W.-L."/>
            <person name="Kazmierczak K.M."/>
            <person name="Andrzejewski T.M."/>
            <person name="Davidsen T.M."/>
            <person name="Wayne K.J."/>
            <person name="Tettelin H."/>
            <person name="Glass J.I."/>
            <person name="Rusch D."/>
            <person name="Podicherti R."/>
            <person name="Tsui H.-C.T."/>
            <person name="Winkler M.E."/>
        </authorList>
    </citation>
    <scope>NUCLEOTIDE SEQUENCE</scope>
</reference>
<dbReference type="Pfam" id="PF13858">
    <property type="entry name" value="DUF4199"/>
    <property type="match status" value="1"/>
</dbReference>
<keyword evidence="1" id="KW-1133">Transmembrane helix</keyword>
<feature type="transmembrane region" description="Helical" evidence="1">
    <location>
        <begin position="45"/>
        <end position="63"/>
    </location>
</feature>
<feature type="transmembrane region" description="Helical" evidence="1">
    <location>
        <begin position="147"/>
        <end position="168"/>
    </location>
</feature>
<gene>
    <name evidence="2" type="ORF">METZ01_LOCUS407573</name>
</gene>
<dbReference type="EMBL" id="UINC01157625">
    <property type="protein sequence ID" value="SVD54719.1"/>
    <property type="molecule type" value="Genomic_DNA"/>
</dbReference>
<keyword evidence="1" id="KW-0472">Membrane</keyword>
<accession>A0A382W7P0</accession>
<feature type="transmembrane region" description="Helical" evidence="1">
    <location>
        <begin position="12"/>
        <end position="33"/>
    </location>
</feature>
<organism evidence="2">
    <name type="scientific">marine metagenome</name>
    <dbReference type="NCBI Taxonomy" id="408172"/>
    <lineage>
        <taxon>unclassified sequences</taxon>
        <taxon>metagenomes</taxon>
        <taxon>ecological metagenomes</taxon>
    </lineage>
</organism>
<keyword evidence="1" id="KW-0812">Transmembrane</keyword>
<proteinExistence type="predicted"/>
<protein>
    <recommendedName>
        <fullName evidence="3">DUF4199 domain-containing protein</fullName>
    </recommendedName>
</protein>
<evidence type="ECO:0000256" key="1">
    <source>
        <dbReference type="SAM" id="Phobius"/>
    </source>
</evidence>
<sequence length="174" mass="18898">MSDQKSILKSTILQYGLIYGGISVAFAIMLFIMDMHYQGGSLQQWAGLLIMVGSITAGQLAFRKLNNGYLNLSEAMKIGLGVTIVGIIIALLYGWFQAIVLDPNQIEKATEFALSQAIDQNPEMTDEMIAVTREWIEWGSSPGISTAFAFGFGLIFGGIVSLVTGLIVKKSRPN</sequence>
<name>A0A382W7P0_9ZZZZ</name>
<feature type="transmembrane region" description="Helical" evidence="1">
    <location>
        <begin position="75"/>
        <end position="96"/>
    </location>
</feature>
<evidence type="ECO:0000313" key="2">
    <source>
        <dbReference type="EMBL" id="SVD54719.1"/>
    </source>
</evidence>